<keyword evidence="1 8" id="KW-0028">Amino-acid biosynthesis</keyword>
<dbReference type="CDD" id="cd05153">
    <property type="entry name" value="HomoserineK_II"/>
    <property type="match status" value="1"/>
</dbReference>
<dbReference type="InterPro" id="IPR002575">
    <property type="entry name" value="Aminoglycoside_PTrfase"/>
</dbReference>
<dbReference type="InterPro" id="IPR005280">
    <property type="entry name" value="Homoserine_kinase_II"/>
</dbReference>
<dbReference type="OrthoDB" id="9777460at2"/>
<dbReference type="InterPro" id="IPR050249">
    <property type="entry name" value="Pseudomonas-type_ThrB"/>
</dbReference>
<keyword evidence="6 8" id="KW-0067">ATP-binding</keyword>
<dbReference type="GO" id="GO:0004413">
    <property type="term" value="F:homoserine kinase activity"/>
    <property type="evidence" value="ECO:0007669"/>
    <property type="project" value="UniProtKB-UniRule"/>
</dbReference>
<organism evidence="10 11">
    <name type="scientific">Acinetobacter larvae</name>
    <dbReference type="NCBI Taxonomy" id="1789224"/>
    <lineage>
        <taxon>Bacteria</taxon>
        <taxon>Pseudomonadati</taxon>
        <taxon>Pseudomonadota</taxon>
        <taxon>Gammaproteobacteria</taxon>
        <taxon>Moraxellales</taxon>
        <taxon>Moraxellaceae</taxon>
        <taxon>Acinetobacter</taxon>
    </lineage>
</organism>
<dbReference type="HAMAP" id="MF_00301">
    <property type="entry name" value="Homoser_kinase_2"/>
    <property type="match status" value="1"/>
</dbReference>
<dbReference type="EMBL" id="CP016895">
    <property type="protein sequence ID" value="AOA57124.1"/>
    <property type="molecule type" value="Genomic_DNA"/>
</dbReference>
<dbReference type="Proteomes" id="UP000093391">
    <property type="component" value="Chromosome"/>
</dbReference>
<evidence type="ECO:0000313" key="10">
    <source>
        <dbReference type="EMBL" id="AOA57124.1"/>
    </source>
</evidence>
<keyword evidence="5 8" id="KW-0418">Kinase</keyword>
<evidence type="ECO:0000256" key="4">
    <source>
        <dbReference type="ARBA" id="ARBA00022741"/>
    </source>
</evidence>
<accession>A0A1B2LW15</accession>
<evidence type="ECO:0000256" key="3">
    <source>
        <dbReference type="ARBA" id="ARBA00022697"/>
    </source>
</evidence>
<evidence type="ECO:0000256" key="1">
    <source>
        <dbReference type="ARBA" id="ARBA00022605"/>
    </source>
</evidence>
<comment type="catalytic activity">
    <reaction evidence="8">
        <text>L-homoserine + ATP = O-phospho-L-homoserine + ADP + H(+)</text>
        <dbReference type="Rhea" id="RHEA:13985"/>
        <dbReference type="ChEBI" id="CHEBI:15378"/>
        <dbReference type="ChEBI" id="CHEBI:30616"/>
        <dbReference type="ChEBI" id="CHEBI:57476"/>
        <dbReference type="ChEBI" id="CHEBI:57590"/>
        <dbReference type="ChEBI" id="CHEBI:456216"/>
        <dbReference type="EC" id="2.7.1.39"/>
    </reaction>
</comment>
<evidence type="ECO:0000256" key="6">
    <source>
        <dbReference type="ARBA" id="ARBA00022840"/>
    </source>
</evidence>
<dbReference type="AlphaFoldDB" id="A0A1B2LW15"/>
<name>A0A1B2LW15_9GAMM</name>
<feature type="domain" description="Aminoglycoside phosphotransferase" evidence="9">
    <location>
        <begin position="26"/>
        <end position="254"/>
    </location>
</feature>
<keyword evidence="4 8" id="KW-0547">Nucleotide-binding</keyword>
<keyword evidence="3 8" id="KW-0791">Threonine biosynthesis</keyword>
<dbReference type="RefSeq" id="WP_067551565.1">
    <property type="nucleotide sequence ID" value="NZ_CP016895.1"/>
</dbReference>
<dbReference type="PANTHER" id="PTHR21064:SF6">
    <property type="entry name" value="AMINOGLYCOSIDE PHOSPHOTRANSFERASE DOMAIN-CONTAINING PROTEIN"/>
    <property type="match status" value="1"/>
</dbReference>
<dbReference type="Gene3D" id="3.30.200.20">
    <property type="entry name" value="Phosphorylase Kinase, domain 1"/>
    <property type="match status" value="1"/>
</dbReference>
<reference evidence="10 11" key="1">
    <citation type="submission" date="2016-08" db="EMBL/GenBank/DDBJ databases">
        <authorList>
            <person name="Seilhamer J.J."/>
        </authorList>
    </citation>
    <scope>NUCLEOTIDE SEQUENCE [LARGE SCALE GENOMIC DNA]</scope>
    <source>
        <strain evidence="10 11">BRTC-1</strain>
    </source>
</reference>
<dbReference type="KEGG" id="ala:BFG52_01330"/>
<dbReference type="Gene3D" id="3.90.1200.10">
    <property type="match status" value="1"/>
</dbReference>
<evidence type="ECO:0000256" key="7">
    <source>
        <dbReference type="ARBA" id="ARBA00038240"/>
    </source>
</evidence>
<dbReference type="UniPathway" id="UPA00050">
    <property type="reaction ID" value="UER00064"/>
</dbReference>
<keyword evidence="2 8" id="KW-0808">Transferase</keyword>
<dbReference type="GO" id="GO:0005524">
    <property type="term" value="F:ATP binding"/>
    <property type="evidence" value="ECO:0007669"/>
    <property type="project" value="UniProtKB-KW"/>
</dbReference>
<dbReference type="PANTHER" id="PTHR21064">
    <property type="entry name" value="AMINOGLYCOSIDE PHOSPHOTRANSFERASE DOMAIN-CONTAINING PROTEIN-RELATED"/>
    <property type="match status" value="1"/>
</dbReference>
<evidence type="ECO:0000256" key="2">
    <source>
        <dbReference type="ARBA" id="ARBA00022679"/>
    </source>
</evidence>
<dbReference type="NCBIfam" id="NF003558">
    <property type="entry name" value="PRK05231.1"/>
    <property type="match status" value="1"/>
</dbReference>
<evidence type="ECO:0000256" key="8">
    <source>
        <dbReference type="HAMAP-Rule" id="MF_00301"/>
    </source>
</evidence>
<comment type="similarity">
    <text evidence="7 8">Belongs to the pseudomonas-type ThrB family.</text>
</comment>
<dbReference type="EC" id="2.7.1.39" evidence="8"/>
<dbReference type="Pfam" id="PF01636">
    <property type="entry name" value="APH"/>
    <property type="match status" value="1"/>
</dbReference>
<comment type="pathway">
    <text evidence="8">Amino-acid biosynthesis; L-threonine biosynthesis; L-threonine from L-aspartate: step 4/5.</text>
</comment>
<protein>
    <recommendedName>
        <fullName evidence="8">Homoserine kinase</fullName>
        <shortName evidence="8">HK</shortName>
        <shortName evidence="8">HSK</shortName>
        <ecNumber evidence="8">2.7.1.39</ecNumber>
    </recommendedName>
</protein>
<dbReference type="SUPFAM" id="SSF56112">
    <property type="entry name" value="Protein kinase-like (PK-like)"/>
    <property type="match status" value="1"/>
</dbReference>
<evidence type="ECO:0000313" key="11">
    <source>
        <dbReference type="Proteomes" id="UP000093391"/>
    </source>
</evidence>
<dbReference type="InterPro" id="IPR011009">
    <property type="entry name" value="Kinase-like_dom_sf"/>
</dbReference>
<gene>
    <name evidence="8" type="primary">thrB</name>
    <name evidence="10" type="ORF">BFG52_01330</name>
</gene>
<dbReference type="STRING" id="1789224.BFG52_01330"/>
<sequence>MSVYTSLSLKQVQDFASAFSLDVLELIPIQGGIQNTNYFLRCADADYVLTLFEDMSAEQAAEIIPALDQLVAQGVAVPAPLKINGQALHVLADKPAQITPRVLGEHPETTTVAQVRAIAQAQARMHLALKDFPLTRQFNRNHDYWYAVAKQLQPQMSTEDAALLQQLIERFAEIRQQYPDRPRGLIHSDLFRDNTLFIGDDLQGILDFYEMNHDELLFDVAISINDFCSDYPDVSLNDEKAAAFLEAYQQLRPFTADEQACLDSYLAAMAGRFWLLRLSVVLKNQQQGRDGEQILVKDPEVMRHMVLNRLARL</sequence>
<dbReference type="GO" id="GO:0009088">
    <property type="term" value="P:threonine biosynthetic process"/>
    <property type="evidence" value="ECO:0007669"/>
    <property type="project" value="UniProtKB-UniRule"/>
</dbReference>
<evidence type="ECO:0000256" key="5">
    <source>
        <dbReference type="ARBA" id="ARBA00022777"/>
    </source>
</evidence>
<proteinExistence type="inferred from homology"/>
<keyword evidence="11" id="KW-1185">Reference proteome</keyword>
<evidence type="ECO:0000259" key="9">
    <source>
        <dbReference type="Pfam" id="PF01636"/>
    </source>
</evidence>